<dbReference type="RefSeq" id="WP_323983246.1">
    <property type="nucleotide sequence ID" value="NZ_JAYKBW010000007.1"/>
</dbReference>
<dbReference type="InterPro" id="IPR035093">
    <property type="entry name" value="RelE/ParE_toxin_dom_sf"/>
</dbReference>
<dbReference type="EMBL" id="JAYKBW010000007">
    <property type="protein sequence ID" value="MEB3074956.1"/>
    <property type="molecule type" value="Genomic_DNA"/>
</dbReference>
<proteinExistence type="predicted"/>
<accession>A0ABU5Z7L8</accession>
<evidence type="ECO:0000313" key="2">
    <source>
        <dbReference type="Proteomes" id="UP001311730"/>
    </source>
</evidence>
<sequence>METEYLVVWTTEAKIQYNDVLLFWAENNSSPKYAISLNRQVETILETLKDFPKIGTIYLEEKNIRRIVILRNFSMYYRIIESVKELQIITFVDNRSNPKKLKF</sequence>
<dbReference type="Proteomes" id="UP001311730">
    <property type="component" value="Unassembled WGS sequence"/>
</dbReference>
<gene>
    <name evidence="1" type="ORF">VJJ08_06550</name>
</gene>
<reference evidence="1 2" key="1">
    <citation type="submission" date="2023-12" db="EMBL/GenBank/DDBJ databases">
        <title>Genomic sequences of Capnocytophaga and Parvimonas strains.</title>
        <authorList>
            <person name="Watt R.M."/>
            <person name="Wang M."/>
            <person name="Yang T."/>
            <person name="Tong W.M."/>
        </authorList>
    </citation>
    <scope>NUCLEOTIDE SEQUENCE [LARGE SCALE GENOMIC DNA]</scope>
    <source>
        <strain evidence="1 2">CCUG 13096</strain>
    </source>
</reference>
<name>A0ABU5Z7L8_9FLAO</name>
<comment type="caution">
    <text evidence="1">The sequence shown here is derived from an EMBL/GenBank/DDBJ whole genome shotgun (WGS) entry which is preliminary data.</text>
</comment>
<organism evidence="1 2">
    <name type="scientific">Capnocytophaga gingivalis</name>
    <dbReference type="NCBI Taxonomy" id="1017"/>
    <lineage>
        <taxon>Bacteria</taxon>
        <taxon>Pseudomonadati</taxon>
        <taxon>Bacteroidota</taxon>
        <taxon>Flavobacteriia</taxon>
        <taxon>Flavobacteriales</taxon>
        <taxon>Flavobacteriaceae</taxon>
        <taxon>Capnocytophaga</taxon>
    </lineage>
</organism>
<keyword evidence="2" id="KW-1185">Reference proteome</keyword>
<protein>
    <submittedName>
        <fullName evidence="1">Type II toxin-antitoxin system RelE/ParE family toxin</fullName>
    </submittedName>
</protein>
<evidence type="ECO:0000313" key="1">
    <source>
        <dbReference type="EMBL" id="MEB3074956.1"/>
    </source>
</evidence>
<dbReference type="Gene3D" id="3.30.2310.20">
    <property type="entry name" value="RelE-like"/>
    <property type="match status" value="1"/>
</dbReference>